<dbReference type="Pfam" id="PF00293">
    <property type="entry name" value="NUDIX"/>
    <property type="match status" value="1"/>
</dbReference>
<name>A0A3D9H9K1_9PROT</name>
<sequence length="154" mass="17512">MSNGTNVACDAVAVIVLRADRKVLLLKRSAGFLKGAWAQVTGRPDGDETLWQAALRELHEETALVPECLYTADYCDHFYNPAEDRVEIVPLFVANVPVEAEISLNREHTDYRWVTFDEADDLLPFNGHRQAVKKLHEDLKHGELPSWRRIWSGN</sequence>
<protein>
    <submittedName>
        <fullName evidence="2">dATP pyrophosphohydrolase</fullName>
    </submittedName>
</protein>
<reference evidence="2 3" key="1">
    <citation type="submission" date="2018-07" db="EMBL/GenBank/DDBJ databases">
        <title>Genomic Encyclopedia of Type Strains, Phase III (KMG-III): the genomes of soil and plant-associated and newly described type strains.</title>
        <authorList>
            <person name="Whitman W."/>
        </authorList>
    </citation>
    <scope>NUCLEOTIDE SEQUENCE [LARGE SCALE GENOMIC DNA]</scope>
    <source>
        <strain evidence="2 3">CECT 8488</strain>
    </source>
</reference>
<comment type="caution">
    <text evidence="2">The sequence shown here is derived from an EMBL/GenBank/DDBJ whole genome shotgun (WGS) entry which is preliminary data.</text>
</comment>
<organism evidence="2 3">
    <name type="scientific">Aestuariispira insulae</name>
    <dbReference type="NCBI Taxonomy" id="1461337"/>
    <lineage>
        <taxon>Bacteria</taxon>
        <taxon>Pseudomonadati</taxon>
        <taxon>Pseudomonadota</taxon>
        <taxon>Alphaproteobacteria</taxon>
        <taxon>Rhodospirillales</taxon>
        <taxon>Kiloniellaceae</taxon>
        <taxon>Aestuariispira</taxon>
    </lineage>
</organism>
<dbReference type="OrthoDB" id="9761969at2"/>
<dbReference type="Gene3D" id="3.90.79.10">
    <property type="entry name" value="Nucleoside Triphosphate Pyrophosphohydrolase"/>
    <property type="match status" value="1"/>
</dbReference>
<dbReference type="CDD" id="cd04664">
    <property type="entry name" value="NUDIX_DHNTPase_like"/>
    <property type="match status" value="1"/>
</dbReference>
<dbReference type="PROSITE" id="PS51462">
    <property type="entry name" value="NUDIX"/>
    <property type="match status" value="1"/>
</dbReference>
<dbReference type="PANTHER" id="PTHR43736">
    <property type="entry name" value="ADP-RIBOSE PYROPHOSPHATASE"/>
    <property type="match status" value="1"/>
</dbReference>
<evidence type="ECO:0000259" key="1">
    <source>
        <dbReference type="PROSITE" id="PS51462"/>
    </source>
</evidence>
<keyword evidence="2" id="KW-0378">Hydrolase</keyword>
<evidence type="ECO:0000313" key="3">
    <source>
        <dbReference type="Proteomes" id="UP000256845"/>
    </source>
</evidence>
<dbReference type="EMBL" id="QRDW01000010">
    <property type="protein sequence ID" value="RED46155.1"/>
    <property type="molecule type" value="Genomic_DNA"/>
</dbReference>
<dbReference type="RefSeq" id="WP_115938116.1">
    <property type="nucleotide sequence ID" value="NZ_QRDW01000010.1"/>
</dbReference>
<keyword evidence="3" id="KW-1185">Reference proteome</keyword>
<accession>A0A3D9H9K1</accession>
<dbReference type="PANTHER" id="PTHR43736:SF1">
    <property type="entry name" value="DIHYDRONEOPTERIN TRIPHOSPHATE DIPHOSPHATASE"/>
    <property type="match status" value="1"/>
</dbReference>
<dbReference type="Proteomes" id="UP000256845">
    <property type="component" value="Unassembled WGS sequence"/>
</dbReference>
<dbReference type="SUPFAM" id="SSF55811">
    <property type="entry name" value="Nudix"/>
    <property type="match status" value="1"/>
</dbReference>
<dbReference type="GO" id="GO:0016787">
    <property type="term" value="F:hydrolase activity"/>
    <property type="evidence" value="ECO:0007669"/>
    <property type="project" value="UniProtKB-KW"/>
</dbReference>
<dbReference type="InterPro" id="IPR015797">
    <property type="entry name" value="NUDIX_hydrolase-like_dom_sf"/>
</dbReference>
<feature type="domain" description="Nudix hydrolase" evidence="1">
    <location>
        <begin position="7"/>
        <end position="136"/>
    </location>
</feature>
<proteinExistence type="predicted"/>
<dbReference type="AlphaFoldDB" id="A0A3D9H9K1"/>
<dbReference type="InterPro" id="IPR000086">
    <property type="entry name" value="NUDIX_hydrolase_dom"/>
</dbReference>
<evidence type="ECO:0000313" key="2">
    <source>
        <dbReference type="EMBL" id="RED46155.1"/>
    </source>
</evidence>
<gene>
    <name evidence="2" type="ORF">DFP90_11064</name>
</gene>